<evidence type="ECO:0000313" key="3">
    <source>
        <dbReference type="Proteomes" id="UP000005204"/>
    </source>
</evidence>
<evidence type="ECO:0000256" key="1">
    <source>
        <dbReference type="SAM" id="MobiDB-lite"/>
    </source>
</evidence>
<proteinExistence type="predicted"/>
<reference evidence="2" key="2">
    <citation type="submission" date="2022-06" db="UniProtKB">
        <authorList>
            <consortium name="EnsemblMetazoa"/>
        </authorList>
    </citation>
    <scope>IDENTIFICATION</scope>
    <source>
        <strain evidence="2">p50T (Dazao)</strain>
    </source>
</reference>
<sequence length="218" mass="22754">MALPMTKAGSRRPPSSSSVVRPSSEATDIDADDGAGDGAPFPRAGLPLGGGISSAAEAESETTTTFSGGASVSEDDVSPPFPSREETPLDFLFRLTFPFGPAASQSLTSAERVEPALAHLGSTGFPLPVAQPPSSWHALPPQNTWGSMLPPKWKHGGILHLEWYPPGVMFFVSLPSFISFLCYLTRGRSPGTALTTGHPPATHPITGHVTGLGLGHFL</sequence>
<accession>A0A8R2LYF3</accession>
<feature type="compositionally biased region" description="Low complexity" evidence="1">
    <location>
        <begin position="11"/>
        <end position="24"/>
    </location>
</feature>
<name>A0A8R2LYF3_BOMMO</name>
<feature type="region of interest" description="Disordered" evidence="1">
    <location>
        <begin position="1"/>
        <end position="83"/>
    </location>
</feature>
<dbReference type="EnsemblMetazoa" id="XM_038013335.1">
    <property type="protein sequence ID" value="XP_037869263.1"/>
    <property type="gene ID" value="LOC119629012"/>
</dbReference>
<evidence type="ECO:0000313" key="2">
    <source>
        <dbReference type="EnsemblMetazoa" id="XP_037869263.1"/>
    </source>
</evidence>
<dbReference type="Proteomes" id="UP000005204">
    <property type="component" value="Unassembled WGS sequence"/>
</dbReference>
<feature type="compositionally biased region" description="Low complexity" evidence="1">
    <location>
        <begin position="53"/>
        <end position="71"/>
    </location>
</feature>
<keyword evidence="3" id="KW-1185">Reference proteome</keyword>
<organism evidence="2 3">
    <name type="scientific">Bombyx mori</name>
    <name type="common">Silk moth</name>
    <dbReference type="NCBI Taxonomy" id="7091"/>
    <lineage>
        <taxon>Eukaryota</taxon>
        <taxon>Metazoa</taxon>
        <taxon>Ecdysozoa</taxon>
        <taxon>Arthropoda</taxon>
        <taxon>Hexapoda</taxon>
        <taxon>Insecta</taxon>
        <taxon>Pterygota</taxon>
        <taxon>Neoptera</taxon>
        <taxon>Endopterygota</taxon>
        <taxon>Lepidoptera</taxon>
        <taxon>Glossata</taxon>
        <taxon>Ditrysia</taxon>
        <taxon>Bombycoidea</taxon>
        <taxon>Bombycidae</taxon>
        <taxon>Bombycinae</taxon>
        <taxon>Bombyx</taxon>
    </lineage>
</organism>
<dbReference type="AlphaFoldDB" id="A0A8R2LYF3"/>
<reference evidence="3" key="1">
    <citation type="journal article" date="2008" name="Insect Biochem. Mol. Biol.">
        <title>The genome of a lepidopteran model insect, the silkworm Bombyx mori.</title>
        <authorList>
            <consortium name="International Silkworm Genome Consortium"/>
        </authorList>
    </citation>
    <scope>NUCLEOTIDE SEQUENCE [LARGE SCALE GENOMIC DNA]</scope>
    <source>
        <strain evidence="3">p50T</strain>
    </source>
</reference>
<protein>
    <submittedName>
        <fullName evidence="2">Uncharacterized protein</fullName>
    </submittedName>
</protein>